<feature type="domain" description="Protein kinase" evidence="2">
    <location>
        <begin position="173"/>
        <end position="486"/>
    </location>
</feature>
<keyword evidence="4" id="KW-1185">Reference proteome</keyword>
<dbReference type="EMBL" id="ML976984">
    <property type="protein sequence ID" value="KAF1959665.1"/>
    <property type="molecule type" value="Genomic_DNA"/>
</dbReference>
<dbReference type="PROSITE" id="PS50011">
    <property type="entry name" value="PROTEIN_KINASE_DOM"/>
    <property type="match status" value="1"/>
</dbReference>
<reference evidence="3" key="1">
    <citation type="journal article" date="2020" name="Stud. Mycol.">
        <title>101 Dothideomycetes genomes: a test case for predicting lifestyles and emergence of pathogens.</title>
        <authorList>
            <person name="Haridas S."/>
            <person name="Albert R."/>
            <person name="Binder M."/>
            <person name="Bloem J."/>
            <person name="Labutti K."/>
            <person name="Salamov A."/>
            <person name="Andreopoulos B."/>
            <person name="Baker S."/>
            <person name="Barry K."/>
            <person name="Bills G."/>
            <person name="Bluhm B."/>
            <person name="Cannon C."/>
            <person name="Castanera R."/>
            <person name="Culley D."/>
            <person name="Daum C."/>
            <person name="Ezra D."/>
            <person name="Gonzalez J."/>
            <person name="Henrissat B."/>
            <person name="Kuo A."/>
            <person name="Liang C."/>
            <person name="Lipzen A."/>
            <person name="Lutzoni F."/>
            <person name="Magnuson J."/>
            <person name="Mondo S."/>
            <person name="Nolan M."/>
            <person name="Ohm R."/>
            <person name="Pangilinan J."/>
            <person name="Park H.-J."/>
            <person name="Ramirez L."/>
            <person name="Alfaro M."/>
            <person name="Sun H."/>
            <person name="Tritt A."/>
            <person name="Yoshinaga Y."/>
            <person name="Zwiers L.-H."/>
            <person name="Turgeon B."/>
            <person name="Goodwin S."/>
            <person name="Spatafora J."/>
            <person name="Crous P."/>
            <person name="Grigoriev I."/>
        </authorList>
    </citation>
    <scope>NUCLEOTIDE SEQUENCE</scope>
    <source>
        <strain evidence="3">CBS 675.92</strain>
    </source>
</reference>
<dbReference type="OrthoDB" id="4062651at2759"/>
<feature type="chain" id="PRO_5025443433" description="Protein kinase domain-containing protein" evidence="1">
    <location>
        <begin position="18"/>
        <end position="496"/>
    </location>
</feature>
<accession>A0A6A5U489</accession>
<evidence type="ECO:0000313" key="3">
    <source>
        <dbReference type="EMBL" id="KAF1959665.1"/>
    </source>
</evidence>
<name>A0A6A5U489_9PLEO</name>
<organism evidence="3 4">
    <name type="scientific">Byssothecium circinans</name>
    <dbReference type="NCBI Taxonomy" id="147558"/>
    <lineage>
        <taxon>Eukaryota</taxon>
        <taxon>Fungi</taxon>
        <taxon>Dikarya</taxon>
        <taxon>Ascomycota</taxon>
        <taxon>Pezizomycotina</taxon>
        <taxon>Dothideomycetes</taxon>
        <taxon>Pleosporomycetidae</taxon>
        <taxon>Pleosporales</taxon>
        <taxon>Massarineae</taxon>
        <taxon>Massarinaceae</taxon>
        <taxon>Byssothecium</taxon>
    </lineage>
</organism>
<sequence length="496" mass="56185">MVEFRVIVSLACYCILGTRVAKNVTPTPPVRVWVDDKGTNVYAQGYGRDLTVIFSFSADEHNPHTSLANRVCTKYEGLETEDPTGTFPTIKDLHAAIWGAIRQIWPHCASHPDLRTKLDAVVGVDSIDSSSEKITWNIYSHPLFPQFVQNLADETLGRTPAGPGKSVDFASLIRYEQLGGRGCTTRVRLPTGEDAVFKGVDFRTALQYSDDEGDKIIRNLISNWRREYNTLQQLPPHPNVLPPPPPLVTMQWPNRSAPSVICGSLFPFYPSGNAASRIEDSNKRGIRIPLELKAHWCANMAAAVFHTHRIAKTYHMDIKPGNFVADASDNLILCDWEQHDAPATTIAPEADGIWDVTEDLPTFQAGHPRLRYTRYSGTPRRNVDEDVLGDAPWHTWNVFPSWNKEHPWALELAEVFSLGRSMWMLLRQPESDFEDIKHPDQLITDWDKSDDIPFTWKQIVDRCMSQDPNERPDLSELVGFWMNEWSAQKKVANEND</sequence>
<dbReference type="Gene3D" id="1.10.510.10">
    <property type="entry name" value="Transferase(Phosphotransferase) domain 1"/>
    <property type="match status" value="1"/>
</dbReference>
<evidence type="ECO:0000313" key="4">
    <source>
        <dbReference type="Proteomes" id="UP000800035"/>
    </source>
</evidence>
<protein>
    <recommendedName>
        <fullName evidence="2">Protein kinase domain-containing protein</fullName>
    </recommendedName>
</protein>
<evidence type="ECO:0000259" key="2">
    <source>
        <dbReference type="PROSITE" id="PS50011"/>
    </source>
</evidence>
<dbReference type="Proteomes" id="UP000800035">
    <property type="component" value="Unassembled WGS sequence"/>
</dbReference>
<keyword evidence="1" id="KW-0732">Signal</keyword>
<feature type="signal peptide" evidence="1">
    <location>
        <begin position="1"/>
        <end position="17"/>
    </location>
</feature>
<evidence type="ECO:0000256" key="1">
    <source>
        <dbReference type="SAM" id="SignalP"/>
    </source>
</evidence>
<proteinExistence type="predicted"/>
<dbReference type="SUPFAM" id="SSF56112">
    <property type="entry name" value="Protein kinase-like (PK-like)"/>
    <property type="match status" value="1"/>
</dbReference>
<gene>
    <name evidence="3" type="ORF">CC80DRAFT_533046</name>
</gene>
<dbReference type="GO" id="GO:0005524">
    <property type="term" value="F:ATP binding"/>
    <property type="evidence" value="ECO:0007669"/>
    <property type="project" value="InterPro"/>
</dbReference>
<dbReference type="InterPro" id="IPR011009">
    <property type="entry name" value="Kinase-like_dom_sf"/>
</dbReference>
<dbReference type="SMART" id="SM00220">
    <property type="entry name" value="S_TKc"/>
    <property type="match status" value="1"/>
</dbReference>
<dbReference type="AlphaFoldDB" id="A0A6A5U489"/>
<dbReference type="GO" id="GO:0004672">
    <property type="term" value="F:protein kinase activity"/>
    <property type="evidence" value="ECO:0007669"/>
    <property type="project" value="InterPro"/>
</dbReference>
<dbReference type="InterPro" id="IPR000719">
    <property type="entry name" value="Prot_kinase_dom"/>
</dbReference>